<keyword evidence="7 8" id="KW-0132">Cell division</keyword>
<comment type="similarity">
    <text evidence="7">Belongs to the MurCDEF family.</text>
</comment>
<dbReference type="InterPro" id="IPR004101">
    <property type="entry name" value="Mur_ligase_C"/>
</dbReference>
<evidence type="ECO:0000256" key="3">
    <source>
        <dbReference type="ARBA" id="ARBA00022490"/>
    </source>
</evidence>
<dbReference type="SUPFAM" id="SSF51984">
    <property type="entry name" value="MurCD N-terminal domain"/>
    <property type="match status" value="1"/>
</dbReference>
<dbReference type="Pfam" id="PF02875">
    <property type="entry name" value="Mur_ligase_C"/>
    <property type="match status" value="1"/>
</dbReference>
<dbReference type="SUPFAM" id="SSF53244">
    <property type="entry name" value="MurD-like peptide ligases, peptide-binding domain"/>
    <property type="match status" value="1"/>
</dbReference>
<dbReference type="InterPro" id="IPR036565">
    <property type="entry name" value="Mur-like_cat_sf"/>
</dbReference>
<comment type="catalytic activity">
    <reaction evidence="7 8">
        <text>UDP-N-acetyl-alpha-D-muramoyl-L-alanine + D-glutamate + ATP = UDP-N-acetyl-alpha-D-muramoyl-L-alanyl-D-glutamate + ADP + phosphate + H(+)</text>
        <dbReference type="Rhea" id="RHEA:16429"/>
        <dbReference type="ChEBI" id="CHEBI:15378"/>
        <dbReference type="ChEBI" id="CHEBI:29986"/>
        <dbReference type="ChEBI" id="CHEBI:30616"/>
        <dbReference type="ChEBI" id="CHEBI:43474"/>
        <dbReference type="ChEBI" id="CHEBI:83898"/>
        <dbReference type="ChEBI" id="CHEBI:83900"/>
        <dbReference type="ChEBI" id="CHEBI:456216"/>
        <dbReference type="EC" id="6.3.2.9"/>
    </reaction>
</comment>
<evidence type="ECO:0000313" key="11">
    <source>
        <dbReference type="EMBL" id="MEM0516512.1"/>
    </source>
</evidence>
<name>A0ABU9MZ59_9GAMM</name>
<evidence type="ECO:0000259" key="10">
    <source>
        <dbReference type="Pfam" id="PF08245"/>
    </source>
</evidence>
<dbReference type="EC" id="6.3.2.9" evidence="7 8"/>
<protein>
    <recommendedName>
        <fullName evidence="7 8">UDP-N-acetylmuramoylalanine--D-glutamate ligase</fullName>
        <ecNumber evidence="7 8">6.3.2.9</ecNumber>
    </recommendedName>
    <alternativeName>
        <fullName evidence="7">D-glutamic acid-adding enzyme</fullName>
    </alternativeName>
    <alternativeName>
        <fullName evidence="7">UDP-N-acetylmuramoyl-L-alanyl-D-glutamate synthetase</fullName>
    </alternativeName>
</protein>
<keyword evidence="7 8" id="KW-0131">Cell cycle</keyword>
<comment type="pathway">
    <text evidence="2 7 8">Cell wall biogenesis; peptidoglycan biosynthesis.</text>
</comment>
<organism evidence="11 12">
    <name type="scientific">Pseudoalteromonas qingdaonensis</name>
    <dbReference type="NCBI Taxonomy" id="3131913"/>
    <lineage>
        <taxon>Bacteria</taxon>
        <taxon>Pseudomonadati</taxon>
        <taxon>Pseudomonadota</taxon>
        <taxon>Gammaproteobacteria</taxon>
        <taxon>Alteromonadales</taxon>
        <taxon>Pseudoalteromonadaceae</taxon>
        <taxon>Pseudoalteromonas</taxon>
    </lineage>
</organism>
<accession>A0ABU9MZ59</accession>
<evidence type="ECO:0000256" key="6">
    <source>
        <dbReference type="ARBA" id="ARBA00022840"/>
    </source>
</evidence>
<evidence type="ECO:0000259" key="9">
    <source>
        <dbReference type="Pfam" id="PF02875"/>
    </source>
</evidence>
<dbReference type="Gene3D" id="3.90.190.20">
    <property type="entry name" value="Mur ligase, C-terminal domain"/>
    <property type="match status" value="1"/>
</dbReference>
<gene>
    <name evidence="7 11" type="primary">murD</name>
    <name evidence="11" type="ORF">WCN91_13990</name>
</gene>
<dbReference type="RefSeq" id="WP_342679997.1">
    <property type="nucleotide sequence ID" value="NZ_JBCGCU010000020.1"/>
</dbReference>
<dbReference type="InterPro" id="IPR036615">
    <property type="entry name" value="Mur_ligase_C_dom_sf"/>
</dbReference>
<dbReference type="HAMAP" id="MF_00639">
    <property type="entry name" value="MurD"/>
    <property type="match status" value="1"/>
</dbReference>
<dbReference type="Proteomes" id="UP001447008">
    <property type="component" value="Unassembled WGS sequence"/>
</dbReference>
<feature type="domain" description="Mur ligase C-terminal" evidence="9">
    <location>
        <begin position="307"/>
        <end position="419"/>
    </location>
</feature>
<feature type="binding site" evidence="7">
    <location>
        <begin position="118"/>
        <end position="124"/>
    </location>
    <ligand>
        <name>ATP</name>
        <dbReference type="ChEBI" id="CHEBI:30616"/>
    </ligand>
</feature>
<evidence type="ECO:0000256" key="5">
    <source>
        <dbReference type="ARBA" id="ARBA00022741"/>
    </source>
</evidence>
<dbReference type="Pfam" id="PF21799">
    <property type="entry name" value="MurD-like_N"/>
    <property type="match status" value="1"/>
</dbReference>
<evidence type="ECO:0000256" key="4">
    <source>
        <dbReference type="ARBA" id="ARBA00022598"/>
    </source>
</evidence>
<dbReference type="NCBIfam" id="TIGR01087">
    <property type="entry name" value="murD"/>
    <property type="match status" value="1"/>
</dbReference>
<dbReference type="Gene3D" id="3.40.50.720">
    <property type="entry name" value="NAD(P)-binding Rossmann-like Domain"/>
    <property type="match status" value="1"/>
</dbReference>
<evidence type="ECO:0000256" key="2">
    <source>
        <dbReference type="ARBA" id="ARBA00004752"/>
    </source>
</evidence>
<dbReference type="InterPro" id="IPR013221">
    <property type="entry name" value="Mur_ligase_cen"/>
</dbReference>
<reference evidence="11 12" key="1">
    <citation type="submission" date="2024-03" db="EMBL/GenBank/DDBJ databases">
        <title>Pseudoalteromonas qingdaonensis sp. nov., isolated from the intestines of marine benthic organisms.</title>
        <authorList>
            <person name="Lin X."/>
            <person name="Fang S."/>
            <person name="Hu X."/>
        </authorList>
    </citation>
    <scope>NUCLEOTIDE SEQUENCE [LARGE SCALE GENOMIC DNA]</scope>
    <source>
        <strain evidence="11 12">YIC-827</strain>
    </source>
</reference>
<dbReference type="Pfam" id="PF08245">
    <property type="entry name" value="Mur_ligase_M"/>
    <property type="match status" value="1"/>
</dbReference>
<keyword evidence="12" id="KW-1185">Reference proteome</keyword>
<dbReference type="GO" id="GO:0008764">
    <property type="term" value="F:UDP-N-acetylmuramoylalanine-D-glutamate ligase activity"/>
    <property type="evidence" value="ECO:0007669"/>
    <property type="project" value="UniProtKB-EC"/>
</dbReference>
<evidence type="ECO:0000256" key="8">
    <source>
        <dbReference type="RuleBase" id="RU003664"/>
    </source>
</evidence>
<dbReference type="InterPro" id="IPR005762">
    <property type="entry name" value="MurD"/>
</dbReference>
<comment type="caution">
    <text evidence="11">The sequence shown here is derived from an EMBL/GenBank/DDBJ whole genome shotgun (WGS) entry which is preliminary data.</text>
</comment>
<dbReference type="Gene3D" id="3.40.1190.10">
    <property type="entry name" value="Mur-like, catalytic domain"/>
    <property type="match status" value="1"/>
</dbReference>
<keyword evidence="7 8" id="KW-0573">Peptidoglycan synthesis</keyword>
<keyword evidence="5 7" id="KW-0547">Nucleotide-binding</keyword>
<comment type="function">
    <text evidence="7 8">Cell wall formation. Catalyzes the addition of glutamate to the nucleotide precursor UDP-N-acetylmuramoyl-L-alanine (UMA).</text>
</comment>
<evidence type="ECO:0000256" key="1">
    <source>
        <dbReference type="ARBA" id="ARBA00004496"/>
    </source>
</evidence>
<keyword evidence="4 7" id="KW-0436">Ligase</keyword>
<keyword evidence="6 7" id="KW-0067">ATP-binding</keyword>
<evidence type="ECO:0000256" key="7">
    <source>
        <dbReference type="HAMAP-Rule" id="MF_00639"/>
    </source>
</evidence>
<dbReference type="SUPFAM" id="SSF53623">
    <property type="entry name" value="MurD-like peptide ligases, catalytic domain"/>
    <property type="match status" value="1"/>
</dbReference>
<sequence length="444" mass="47443">MGYLKTLKNKRIAVLGLGVSGLGTVRFLHAHKLAPVLIDSRQQVPTQLWLDSYVPHLEQRFGPLNDADLTSFDLILIGPGLALSTPEVQQAIAAGVEVIGDVELFARINTKPVLAVTGSNGKSTVVSLLAKVLERGGLQIGLGGNIGTAVLDLLALDADAYVLELSSFQLETTSSLAAKSACILNLCEDHMDRYQDMGGYIDAKQRIYQGCELAVFNSEDADTAPLQSNSAERISFALEQGDYHIMMHQGQAYFAFRQQPILPCASSLLPGSHNRLNVLAVMAMCHAFAFDAGVYERALQEFPGLDHRCQYVDTLNGVRYFNDSKATNVGATIAAINGFADEPGRLILIAGGDAKGADLTPLQEPLLNQVAELICLGKDGGAIAALKPGSHLVGDMAEAVRCAKACARDGDIVLLAPACASLDMYVNYMVRGNDFAQQVHEGEA</sequence>
<keyword evidence="7 8" id="KW-0961">Cell wall biogenesis/degradation</keyword>
<dbReference type="PANTHER" id="PTHR43692">
    <property type="entry name" value="UDP-N-ACETYLMURAMOYLALANINE--D-GLUTAMATE LIGASE"/>
    <property type="match status" value="1"/>
</dbReference>
<keyword evidence="7 8" id="KW-0133">Cell shape</keyword>
<evidence type="ECO:0000313" key="12">
    <source>
        <dbReference type="Proteomes" id="UP001447008"/>
    </source>
</evidence>
<feature type="domain" description="Mur ligase central" evidence="10">
    <location>
        <begin position="116"/>
        <end position="284"/>
    </location>
</feature>
<keyword evidence="3 7" id="KW-0963">Cytoplasm</keyword>
<dbReference type="PANTHER" id="PTHR43692:SF1">
    <property type="entry name" value="UDP-N-ACETYLMURAMOYLALANINE--D-GLUTAMATE LIGASE"/>
    <property type="match status" value="1"/>
</dbReference>
<comment type="subcellular location">
    <subcellularLocation>
        <location evidence="1 7 8">Cytoplasm</location>
    </subcellularLocation>
</comment>
<proteinExistence type="inferred from homology"/>
<dbReference type="EMBL" id="JBCGCU010000020">
    <property type="protein sequence ID" value="MEM0516512.1"/>
    <property type="molecule type" value="Genomic_DNA"/>
</dbReference>